<sequence length="110" mass="12900">MRMHRRWPAERCGRFLRPLPSLRRRQCTHYWQQQRRVISILQVTAQDFHFPMPIPIFYSIAWRPALPQQSDTQGRGVVPRHATPPPTEAATGLHRPATSSIEMCLPLPYF</sequence>
<reference evidence="2 3" key="1">
    <citation type="submission" date="2016-05" db="EMBL/GenBank/DDBJ databases">
        <title>A degradative enzymes factory behind the ericoid mycorrhizal symbiosis.</title>
        <authorList>
            <consortium name="DOE Joint Genome Institute"/>
            <person name="Martino E."/>
            <person name="Morin E."/>
            <person name="Grelet G."/>
            <person name="Kuo A."/>
            <person name="Kohler A."/>
            <person name="Daghino S."/>
            <person name="Barry K."/>
            <person name="Choi C."/>
            <person name="Cichocki N."/>
            <person name="Clum A."/>
            <person name="Copeland A."/>
            <person name="Hainaut M."/>
            <person name="Haridas S."/>
            <person name="Labutti K."/>
            <person name="Lindquist E."/>
            <person name="Lipzen A."/>
            <person name="Khouja H.-R."/>
            <person name="Murat C."/>
            <person name="Ohm R."/>
            <person name="Olson A."/>
            <person name="Spatafora J."/>
            <person name="Veneault-Fourrey C."/>
            <person name="Henrissat B."/>
            <person name="Grigoriev I."/>
            <person name="Martin F."/>
            <person name="Perotto S."/>
        </authorList>
    </citation>
    <scope>NUCLEOTIDE SEQUENCE [LARGE SCALE GENOMIC DNA]</scope>
    <source>
        <strain evidence="2 3">UAMH 7357</strain>
    </source>
</reference>
<keyword evidence="3" id="KW-1185">Reference proteome</keyword>
<evidence type="ECO:0000256" key="1">
    <source>
        <dbReference type="SAM" id="MobiDB-lite"/>
    </source>
</evidence>
<dbReference type="Proteomes" id="UP000235672">
    <property type="component" value="Unassembled WGS sequence"/>
</dbReference>
<dbReference type="EMBL" id="KZ613471">
    <property type="protein sequence ID" value="PMD24790.1"/>
    <property type="molecule type" value="Genomic_DNA"/>
</dbReference>
<dbReference type="AlphaFoldDB" id="A0A2J6QEV3"/>
<organism evidence="2 3">
    <name type="scientific">Hyaloscypha hepaticicola</name>
    <dbReference type="NCBI Taxonomy" id="2082293"/>
    <lineage>
        <taxon>Eukaryota</taxon>
        <taxon>Fungi</taxon>
        <taxon>Dikarya</taxon>
        <taxon>Ascomycota</taxon>
        <taxon>Pezizomycotina</taxon>
        <taxon>Leotiomycetes</taxon>
        <taxon>Helotiales</taxon>
        <taxon>Hyaloscyphaceae</taxon>
        <taxon>Hyaloscypha</taxon>
    </lineage>
</organism>
<evidence type="ECO:0000313" key="3">
    <source>
        <dbReference type="Proteomes" id="UP000235672"/>
    </source>
</evidence>
<proteinExistence type="predicted"/>
<name>A0A2J6QEV3_9HELO</name>
<accession>A0A2J6QEV3</accession>
<feature type="region of interest" description="Disordered" evidence="1">
    <location>
        <begin position="69"/>
        <end position="95"/>
    </location>
</feature>
<protein>
    <submittedName>
        <fullName evidence="2">Uncharacterized protein</fullName>
    </submittedName>
</protein>
<gene>
    <name evidence="2" type="ORF">NA56DRAFT_642607</name>
</gene>
<evidence type="ECO:0000313" key="2">
    <source>
        <dbReference type="EMBL" id="PMD24790.1"/>
    </source>
</evidence>